<comment type="function">
    <text evidence="7">With S5 and S12 plays an important role in translational accuracy.</text>
</comment>
<dbReference type="InterPro" id="IPR001912">
    <property type="entry name" value="Ribosomal_uS4_N"/>
</dbReference>
<dbReference type="Pfam" id="PF01479">
    <property type="entry name" value="S4"/>
    <property type="match status" value="1"/>
</dbReference>
<dbReference type="InterPro" id="IPR002942">
    <property type="entry name" value="S4_RNA-bd"/>
</dbReference>
<comment type="caution">
    <text evidence="11">The sequence shown here is derived from an EMBL/GenBank/DDBJ whole genome shotgun (WGS) entry which is preliminary data.</text>
</comment>
<evidence type="ECO:0000256" key="5">
    <source>
        <dbReference type="ARBA" id="ARBA00023274"/>
    </source>
</evidence>
<dbReference type="SMART" id="SM01390">
    <property type="entry name" value="Ribosomal_S4"/>
    <property type="match status" value="1"/>
</dbReference>
<dbReference type="Proteomes" id="UP000228533">
    <property type="component" value="Unassembled WGS sequence"/>
</dbReference>
<dbReference type="Pfam" id="PF00163">
    <property type="entry name" value="Ribosomal_S4"/>
    <property type="match status" value="1"/>
</dbReference>
<dbReference type="PANTHER" id="PTHR11831">
    <property type="entry name" value="30S 40S RIBOSOMAL PROTEIN"/>
    <property type="match status" value="1"/>
</dbReference>
<keyword evidence="4 7" id="KW-0689">Ribosomal protein</keyword>
<dbReference type="GO" id="GO:0042274">
    <property type="term" value="P:ribosomal small subunit biogenesis"/>
    <property type="evidence" value="ECO:0007669"/>
    <property type="project" value="TreeGrafter"/>
</dbReference>
<gene>
    <name evidence="7" type="primary">rpsD</name>
    <name evidence="11" type="ORF">COT94_04150</name>
</gene>
<feature type="domain" description="RNA-binding S4" evidence="9">
    <location>
        <begin position="97"/>
        <end position="161"/>
    </location>
</feature>
<dbReference type="NCBIfam" id="NF003717">
    <property type="entry name" value="PRK05327.1"/>
    <property type="match status" value="1"/>
</dbReference>
<dbReference type="PANTHER" id="PTHR11831:SF4">
    <property type="entry name" value="SMALL RIBOSOMAL SUBUNIT PROTEIN US4M"/>
    <property type="match status" value="1"/>
</dbReference>
<dbReference type="SUPFAM" id="SSF55174">
    <property type="entry name" value="Alpha-L RNA-binding motif"/>
    <property type="match status" value="1"/>
</dbReference>
<reference evidence="12" key="1">
    <citation type="submission" date="2017-09" db="EMBL/GenBank/DDBJ databases">
        <title>Depth-based differentiation of microbial function through sediment-hosted aquifers and enrichment of novel symbionts in the deep terrestrial subsurface.</title>
        <authorList>
            <person name="Probst A.J."/>
            <person name="Ladd B."/>
            <person name="Jarett J.K."/>
            <person name="Geller-Mcgrath D.E."/>
            <person name="Sieber C.M.K."/>
            <person name="Emerson J.B."/>
            <person name="Anantharaman K."/>
            <person name="Thomas B.C."/>
            <person name="Malmstrom R."/>
            <person name="Stieglmeier M."/>
            <person name="Klingl A."/>
            <person name="Woyke T."/>
            <person name="Ryan C.M."/>
            <person name="Banfield J.F."/>
        </authorList>
    </citation>
    <scope>NUCLEOTIDE SEQUENCE [LARGE SCALE GENOMIC DNA]</scope>
</reference>
<dbReference type="GO" id="GO:0003735">
    <property type="term" value="F:structural constituent of ribosome"/>
    <property type="evidence" value="ECO:0007669"/>
    <property type="project" value="InterPro"/>
</dbReference>
<accession>A0A2M6WSK3</accession>
<comment type="function">
    <text evidence="7">One of the primary rRNA binding proteins, it binds directly to 16S rRNA where it nucleates assembly of the body of the 30S subunit.</text>
</comment>
<evidence type="ECO:0000256" key="1">
    <source>
        <dbReference type="ARBA" id="ARBA00007465"/>
    </source>
</evidence>
<evidence type="ECO:0000256" key="8">
    <source>
        <dbReference type="RuleBase" id="RU003699"/>
    </source>
</evidence>
<comment type="similarity">
    <text evidence="1 7 8">Belongs to the universal ribosomal protein uS4 family.</text>
</comment>
<dbReference type="FunFam" id="3.10.290.10:FF:000001">
    <property type="entry name" value="30S ribosomal protein S4"/>
    <property type="match status" value="1"/>
</dbReference>
<keyword evidence="2 7" id="KW-0699">rRNA-binding</keyword>
<dbReference type="SMART" id="SM00363">
    <property type="entry name" value="S4"/>
    <property type="match status" value="1"/>
</dbReference>
<dbReference type="AlphaFoldDB" id="A0A2M6WSK3"/>
<sequence length="207" mass="23469">MDSTCTACRSAGKKLMLKGEKCNSPKCALVQRNYPAGFHGNSTKRKNKVSQFGQQLAEKQHAKKIYGMREKQFRLFFERGNKKGGDAGENLLRLLEMRLDNVIYRLGIASSRPQARQMVSHAQFLVNDKKVNIASYIVKEGDIIKIKKSKRSKKTFVDVLTKVKAAHIPGWLNFDVSEEYGKVLHAPGEADFDKTINRQAIVEFYSK</sequence>
<feature type="domain" description="Small ribosomal subunit protein uS4 N-terminal" evidence="10">
    <location>
        <begin position="1"/>
        <end position="96"/>
    </location>
</feature>
<evidence type="ECO:0000259" key="9">
    <source>
        <dbReference type="SMART" id="SM00363"/>
    </source>
</evidence>
<proteinExistence type="inferred from homology"/>
<evidence type="ECO:0000256" key="3">
    <source>
        <dbReference type="ARBA" id="ARBA00022884"/>
    </source>
</evidence>
<dbReference type="PROSITE" id="PS50889">
    <property type="entry name" value="S4"/>
    <property type="match status" value="1"/>
</dbReference>
<dbReference type="InterPro" id="IPR022801">
    <property type="entry name" value="Ribosomal_uS4"/>
</dbReference>
<name>A0A2M6WSK3_9BACT</name>
<keyword evidence="3 7" id="KW-0694">RNA-binding</keyword>
<keyword evidence="5 7" id="KW-0687">Ribonucleoprotein</keyword>
<dbReference type="HAMAP" id="MF_01306_B">
    <property type="entry name" value="Ribosomal_uS4_B"/>
    <property type="match status" value="1"/>
</dbReference>
<comment type="subunit">
    <text evidence="7">Part of the 30S ribosomal subunit. Contacts protein S5. The interaction surface between S4 and S5 is involved in control of translational fidelity.</text>
</comment>
<dbReference type="GO" id="GO:0015935">
    <property type="term" value="C:small ribosomal subunit"/>
    <property type="evidence" value="ECO:0007669"/>
    <property type="project" value="InterPro"/>
</dbReference>
<dbReference type="InterPro" id="IPR005709">
    <property type="entry name" value="Ribosomal_uS4_bac-type"/>
</dbReference>
<dbReference type="InterPro" id="IPR036986">
    <property type="entry name" value="S4_RNA-bd_sf"/>
</dbReference>
<dbReference type="InterPro" id="IPR018079">
    <property type="entry name" value="Ribosomal_uS4_CS"/>
</dbReference>
<evidence type="ECO:0000259" key="10">
    <source>
        <dbReference type="SMART" id="SM01390"/>
    </source>
</evidence>
<dbReference type="GO" id="GO:0019843">
    <property type="term" value="F:rRNA binding"/>
    <property type="evidence" value="ECO:0007669"/>
    <property type="project" value="UniProtKB-UniRule"/>
</dbReference>
<evidence type="ECO:0000313" key="12">
    <source>
        <dbReference type="Proteomes" id="UP000228533"/>
    </source>
</evidence>
<evidence type="ECO:0000256" key="2">
    <source>
        <dbReference type="ARBA" id="ARBA00022730"/>
    </source>
</evidence>
<dbReference type="GO" id="GO:0006412">
    <property type="term" value="P:translation"/>
    <property type="evidence" value="ECO:0007669"/>
    <property type="project" value="UniProtKB-UniRule"/>
</dbReference>
<evidence type="ECO:0000256" key="6">
    <source>
        <dbReference type="ARBA" id="ARBA00035254"/>
    </source>
</evidence>
<dbReference type="EMBL" id="PFAM01000023">
    <property type="protein sequence ID" value="PIT95751.1"/>
    <property type="molecule type" value="Genomic_DNA"/>
</dbReference>
<dbReference type="PROSITE" id="PS00632">
    <property type="entry name" value="RIBOSOMAL_S4"/>
    <property type="match status" value="1"/>
</dbReference>
<dbReference type="NCBIfam" id="TIGR01017">
    <property type="entry name" value="rpsD_bact"/>
    <property type="match status" value="1"/>
</dbReference>
<dbReference type="Gene3D" id="1.10.1050.10">
    <property type="entry name" value="Ribosomal Protein S4 Delta 41, Chain A, domain 1"/>
    <property type="match status" value="1"/>
</dbReference>
<dbReference type="CDD" id="cd00165">
    <property type="entry name" value="S4"/>
    <property type="match status" value="1"/>
</dbReference>
<protein>
    <recommendedName>
        <fullName evidence="6 7">Small ribosomal subunit protein uS4</fullName>
    </recommendedName>
</protein>
<dbReference type="Gene3D" id="3.10.290.10">
    <property type="entry name" value="RNA-binding S4 domain"/>
    <property type="match status" value="1"/>
</dbReference>
<organism evidence="11 12">
    <name type="scientific">Candidatus Falkowbacteria bacterium CG10_big_fil_rev_8_21_14_0_10_37_14</name>
    <dbReference type="NCBI Taxonomy" id="1974561"/>
    <lineage>
        <taxon>Bacteria</taxon>
        <taxon>Candidatus Falkowiibacteriota</taxon>
    </lineage>
</organism>
<evidence type="ECO:0000313" key="11">
    <source>
        <dbReference type="EMBL" id="PIT95751.1"/>
    </source>
</evidence>
<evidence type="ECO:0000256" key="7">
    <source>
        <dbReference type="HAMAP-Rule" id="MF_01306"/>
    </source>
</evidence>
<evidence type="ECO:0000256" key="4">
    <source>
        <dbReference type="ARBA" id="ARBA00022980"/>
    </source>
</evidence>